<evidence type="ECO:0000256" key="2">
    <source>
        <dbReference type="ARBA" id="ARBA00023015"/>
    </source>
</evidence>
<dbReference type="GO" id="GO:0000981">
    <property type="term" value="F:DNA-binding transcription factor activity, RNA polymerase II-specific"/>
    <property type="evidence" value="ECO:0007669"/>
    <property type="project" value="InterPro"/>
</dbReference>
<dbReference type="OrthoDB" id="5392779at2759"/>
<dbReference type="InterPro" id="IPR036864">
    <property type="entry name" value="Zn2-C6_fun-type_DNA-bd_sf"/>
</dbReference>
<dbReference type="GO" id="GO:0003677">
    <property type="term" value="F:DNA binding"/>
    <property type="evidence" value="ECO:0007669"/>
    <property type="project" value="UniProtKB-KW"/>
</dbReference>
<dbReference type="CDD" id="cd12148">
    <property type="entry name" value="fungal_TF_MHR"/>
    <property type="match status" value="1"/>
</dbReference>
<dbReference type="PANTHER" id="PTHR47840">
    <property type="entry name" value="ZN(II)2CYS6 TRANSCRIPTION FACTOR (EUROFUNG)-RELATED"/>
    <property type="match status" value="1"/>
</dbReference>
<dbReference type="GeneID" id="63733677"/>
<dbReference type="SMART" id="SM00906">
    <property type="entry name" value="Fungal_trans"/>
    <property type="match status" value="1"/>
</dbReference>
<dbReference type="SMART" id="SM00066">
    <property type="entry name" value="GAL4"/>
    <property type="match status" value="1"/>
</dbReference>
<sequence>MVEEMPSPKRRRLRKGTRSCWECKRRKIRCLFASPDDGTCIGCHHRRALCVSQDMPEDLSPAKKGNRHLSDRIGRIEDVLKDWLARPATATAAESPRETIPQTSSLSAHADVSDSESTVLHHLLEALPTPEDTQILLRESARPSLYTELIATQPRSKLTLESLATLSSQPTDFPGPNPHPVLLAKWMLLFAITLQSPCGDEVLGLSEPFSLLMRRLTAAATTWVTTRDEMQGTIEGLVCIILEATFEINAGNLRRAWAVYRRALTVAQLMGLHWSPRPPLPRIDAKLEVDPECLWFRIVYMDRYLSLLLGLPQGTSDQSIGAPAVLQREPSLGQFERHLTGLAGRILERKQTSMAASTAVDITTTQAIDADLLKASQAMPTSFWRLPNFHNLTCGSPEAVLETVRLGAQVYYNGLLIHLHLPYMLCEVRGQHNPINSSQHDYSRSTCVNASREILARFIAHRSFNPTSSCSRPVDFFALLAAMTLLVAHLDAHHHQVAPSPLAHQRLSDRAMLDQALERMDVIGHLSNDTTSRQSAALIQKLLEIEADAAKGKRYTTQSVDSNPGAQGDRNVDGTNEPGLRLQIPYPGVIPGQTVFGLVATLQAFGPAPFNTFL</sequence>
<evidence type="ECO:0000256" key="4">
    <source>
        <dbReference type="ARBA" id="ARBA00023163"/>
    </source>
</evidence>
<dbReference type="InterPro" id="IPR007219">
    <property type="entry name" value="XnlR_reg_dom"/>
</dbReference>
<organism evidence="8 9">
    <name type="scientific">Aspergillus versicolor CBS 583.65</name>
    <dbReference type="NCBI Taxonomy" id="1036611"/>
    <lineage>
        <taxon>Eukaryota</taxon>
        <taxon>Fungi</taxon>
        <taxon>Dikarya</taxon>
        <taxon>Ascomycota</taxon>
        <taxon>Pezizomycotina</taxon>
        <taxon>Eurotiomycetes</taxon>
        <taxon>Eurotiomycetidae</taxon>
        <taxon>Eurotiales</taxon>
        <taxon>Aspergillaceae</taxon>
        <taxon>Aspergillus</taxon>
        <taxon>Aspergillus subgen. Nidulantes</taxon>
    </lineage>
</organism>
<dbReference type="AlphaFoldDB" id="A0A1L9PY84"/>
<evidence type="ECO:0000259" key="7">
    <source>
        <dbReference type="PROSITE" id="PS00463"/>
    </source>
</evidence>
<feature type="compositionally biased region" description="Polar residues" evidence="6">
    <location>
        <begin position="555"/>
        <end position="565"/>
    </location>
</feature>
<keyword evidence="3" id="KW-0238">DNA-binding</keyword>
<dbReference type="SUPFAM" id="SSF57701">
    <property type="entry name" value="Zn2/Cys6 DNA-binding domain"/>
    <property type="match status" value="1"/>
</dbReference>
<dbReference type="PROSITE" id="PS00463">
    <property type="entry name" value="ZN2_CY6_FUNGAL_1"/>
    <property type="match status" value="1"/>
</dbReference>
<dbReference type="PANTHER" id="PTHR47840:SF1">
    <property type="entry name" value="ZN(II)2CYS6 TRANSCRIPTION FACTOR (EUROFUNG)"/>
    <property type="match status" value="1"/>
</dbReference>
<dbReference type="GO" id="GO:0006351">
    <property type="term" value="P:DNA-templated transcription"/>
    <property type="evidence" value="ECO:0007669"/>
    <property type="project" value="InterPro"/>
</dbReference>
<keyword evidence="9" id="KW-1185">Reference proteome</keyword>
<reference evidence="9" key="1">
    <citation type="journal article" date="2017" name="Genome Biol.">
        <title>Comparative genomics reveals high biological diversity and specific adaptations in the industrially and medically important fungal genus Aspergillus.</title>
        <authorList>
            <person name="de Vries R.P."/>
            <person name="Riley R."/>
            <person name="Wiebenga A."/>
            <person name="Aguilar-Osorio G."/>
            <person name="Amillis S."/>
            <person name="Uchima C.A."/>
            <person name="Anderluh G."/>
            <person name="Asadollahi M."/>
            <person name="Askin M."/>
            <person name="Barry K."/>
            <person name="Battaglia E."/>
            <person name="Bayram O."/>
            <person name="Benocci T."/>
            <person name="Braus-Stromeyer S.A."/>
            <person name="Caldana C."/>
            <person name="Canovas D."/>
            <person name="Cerqueira G.C."/>
            <person name="Chen F."/>
            <person name="Chen W."/>
            <person name="Choi C."/>
            <person name="Clum A."/>
            <person name="Dos Santos R.A."/>
            <person name="Damasio A.R."/>
            <person name="Diallinas G."/>
            <person name="Emri T."/>
            <person name="Fekete E."/>
            <person name="Flipphi M."/>
            <person name="Freyberg S."/>
            <person name="Gallo A."/>
            <person name="Gournas C."/>
            <person name="Habgood R."/>
            <person name="Hainaut M."/>
            <person name="Harispe M.L."/>
            <person name="Henrissat B."/>
            <person name="Hilden K.S."/>
            <person name="Hope R."/>
            <person name="Hossain A."/>
            <person name="Karabika E."/>
            <person name="Karaffa L."/>
            <person name="Karanyi Z."/>
            <person name="Krasevec N."/>
            <person name="Kuo A."/>
            <person name="Kusch H."/>
            <person name="LaButti K."/>
            <person name="Lagendijk E.L."/>
            <person name="Lapidus A."/>
            <person name="Levasseur A."/>
            <person name="Lindquist E."/>
            <person name="Lipzen A."/>
            <person name="Logrieco A.F."/>
            <person name="MacCabe A."/>
            <person name="Maekelae M.R."/>
            <person name="Malavazi I."/>
            <person name="Melin P."/>
            <person name="Meyer V."/>
            <person name="Mielnichuk N."/>
            <person name="Miskei M."/>
            <person name="Molnar A.P."/>
            <person name="Mule G."/>
            <person name="Ngan C.Y."/>
            <person name="Orejas M."/>
            <person name="Orosz E."/>
            <person name="Ouedraogo J.P."/>
            <person name="Overkamp K.M."/>
            <person name="Park H.-S."/>
            <person name="Perrone G."/>
            <person name="Piumi F."/>
            <person name="Punt P.J."/>
            <person name="Ram A.F."/>
            <person name="Ramon A."/>
            <person name="Rauscher S."/>
            <person name="Record E."/>
            <person name="Riano-Pachon D.M."/>
            <person name="Robert V."/>
            <person name="Roehrig J."/>
            <person name="Ruller R."/>
            <person name="Salamov A."/>
            <person name="Salih N.S."/>
            <person name="Samson R.A."/>
            <person name="Sandor E."/>
            <person name="Sanguinetti M."/>
            <person name="Schuetze T."/>
            <person name="Sepcic K."/>
            <person name="Shelest E."/>
            <person name="Sherlock G."/>
            <person name="Sophianopoulou V."/>
            <person name="Squina F.M."/>
            <person name="Sun H."/>
            <person name="Susca A."/>
            <person name="Todd R.B."/>
            <person name="Tsang A."/>
            <person name="Unkles S.E."/>
            <person name="van de Wiele N."/>
            <person name="van Rossen-Uffink D."/>
            <person name="Oliveira J.V."/>
            <person name="Vesth T.C."/>
            <person name="Visser J."/>
            <person name="Yu J.-H."/>
            <person name="Zhou M."/>
            <person name="Andersen M.R."/>
            <person name="Archer D.B."/>
            <person name="Baker S.E."/>
            <person name="Benoit I."/>
            <person name="Brakhage A.A."/>
            <person name="Braus G.H."/>
            <person name="Fischer R."/>
            <person name="Frisvad J.C."/>
            <person name="Goldman G.H."/>
            <person name="Houbraken J."/>
            <person name="Oakley B."/>
            <person name="Pocsi I."/>
            <person name="Scazzocchio C."/>
            <person name="Seiboth B."/>
            <person name="vanKuyk P.A."/>
            <person name="Wortman J."/>
            <person name="Dyer P.S."/>
            <person name="Grigoriev I.V."/>
        </authorList>
    </citation>
    <scope>NUCLEOTIDE SEQUENCE [LARGE SCALE GENOMIC DNA]</scope>
    <source>
        <strain evidence="9">CBS 583.65</strain>
    </source>
</reference>
<keyword evidence="5" id="KW-0539">Nucleus</keyword>
<feature type="domain" description="Zn(2)-C6 fungal-type" evidence="7">
    <location>
        <begin position="19"/>
        <end position="50"/>
    </location>
</feature>
<dbReference type="CDD" id="cd00067">
    <property type="entry name" value="GAL4"/>
    <property type="match status" value="1"/>
</dbReference>
<dbReference type="GO" id="GO:0008270">
    <property type="term" value="F:zinc ion binding"/>
    <property type="evidence" value="ECO:0007669"/>
    <property type="project" value="InterPro"/>
</dbReference>
<protein>
    <recommendedName>
        <fullName evidence="7">Zn(2)-C6 fungal-type domain-containing protein</fullName>
    </recommendedName>
</protein>
<dbReference type="EMBL" id="KV878135">
    <property type="protein sequence ID" value="OJJ06501.1"/>
    <property type="molecule type" value="Genomic_DNA"/>
</dbReference>
<dbReference type="Gene3D" id="4.10.240.10">
    <property type="entry name" value="Zn(2)-C6 fungal-type DNA-binding domain"/>
    <property type="match status" value="1"/>
</dbReference>
<accession>A0A1L9PY84</accession>
<dbReference type="InterPro" id="IPR001138">
    <property type="entry name" value="Zn2Cys6_DnaBD"/>
</dbReference>
<keyword evidence="4" id="KW-0804">Transcription</keyword>
<dbReference type="RefSeq" id="XP_040672263.1">
    <property type="nucleotide sequence ID" value="XM_040818166.1"/>
</dbReference>
<keyword evidence="2" id="KW-0805">Transcription regulation</keyword>
<evidence type="ECO:0000256" key="3">
    <source>
        <dbReference type="ARBA" id="ARBA00023125"/>
    </source>
</evidence>
<evidence type="ECO:0000256" key="5">
    <source>
        <dbReference type="ARBA" id="ARBA00023242"/>
    </source>
</evidence>
<evidence type="ECO:0000313" key="9">
    <source>
        <dbReference type="Proteomes" id="UP000184073"/>
    </source>
</evidence>
<evidence type="ECO:0000313" key="8">
    <source>
        <dbReference type="EMBL" id="OJJ06501.1"/>
    </source>
</evidence>
<feature type="region of interest" description="Disordered" evidence="6">
    <location>
        <begin position="554"/>
        <end position="579"/>
    </location>
</feature>
<proteinExistence type="predicted"/>
<dbReference type="STRING" id="1036611.A0A1L9PY84"/>
<keyword evidence="1" id="KW-0479">Metal-binding</keyword>
<evidence type="ECO:0000256" key="1">
    <source>
        <dbReference type="ARBA" id="ARBA00022723"/>
    </source>
</evidence>
<evidence type="ECO:0000256" key="6">
    <source>
        <dbReference type="SAM" id="MobiDB-lite"/>
    </source>
</evidence>
<dbReference type="VEuPathDB" id="FungiDB:ASPVEDRAFT_87800"/>
<gene>
    <name evidence="8" type="ORF">ASPVEDRAFT_87800</name>
</gene>
<name>A0A1L9PY84_ASPVE</name>
<feature type="region of interest" description="Disordered" evidence="6">
    <location>
        <begin position="89"/>
        <end position="111"/>
    </location>
</feature>
<dbReference type="Proteomes" id="UP000184073">
    <property type="component" value="Unassembled WGS sequence"/>
</dbReference>